<keyword evidence="2" id="KW-1133">Transmembrane helix</keyword>
<evidence type="ECO:0000256" key="2">
    <source>
        <dbReference type="SAM" id="Phobius"/>
    </source>
</evidence>
<feature type="compositionally biased region" description="Low complexity" evidence="1">
    <location>
        <begin position="188"/>
        <end position="212"/>
    </location>
</feature>
<name>A0ABV7SPP8_9ACTN</name>
<organism evidence="3 4">
    <name type="scientific">Streptomyces yaanensis</name>
    <dbReference type="NCBI Taxonomy" id="1142239"/>
    <lineage>
        <taxon>Bacteria</taxon>
        <taxon>Bacillati</taxon>
        <taxon>Actinomycetota</taxon>
        <taxon>Actinomycetes</taxon>
        <taxon>Kitasatosporales</taxon>
        <taxon>Streptomycetaceae</taxon>
        <taxon>Streptomyces</taxon>
    </lineage>
</organism>
<dbReference type="RefSeq" id="WP_310765540.1">
    <property type="nucleotide sequence ID" value="NZ_JBHRWR010000048.1"/>
</dbReference>
<keyword evidence="2" id="KW-0472">Membrane</keyword>
<keyword evidence="2" id="KW-0812">Transmembrane</keyword>
<feature type="compositionally biased region" description="Basic and acidic residues" evidence="1">
    <location>
        <begin position="147"/>
        <end position="182"/>
    </location>
</feature>
<sequence length="212" mass="22425">MGERHDGREGVGRRPTRPSRETLTAEALLAAVRPRHLDPEAEARAVAAFREARERRQGVRSPRTRRRDDWRPLAARRTGRSLRTLLAVLLAGAAVGGVAVAAMGNLPHETVPPRPARSDAPASPEPHERPDTTAAASEAPTTGRADAVPDKAAKKTDKAQGKAAKKQDKADRKADKAADKAVGKAAKKAAQATAKSAQSIGQSAQAAQSKKK</sequence>
<feature type="transmembrane region" description="Helical" evidence="2">
    <location>
        <begin position="85"/>
        <end position="104"/>
    </location>
</feature>
<gene>
    <name evidence="3" type="ORF">ACFOZ0_35170</name>
</gene>
<evidence type="ECO:0000256" key="1">
    <source>
        <dbReference type="SAM" id="MobiDB-lite"/>
    </source>
</evidence>
<feature type="region of interest" description="Disordered" evidence="1">
    <location>
        <begin position="106"/>
        <end position="212"/>
    </location>
</feature>
<protein>
    <submittedName>
        <fullName evidence="3">Uncharacterized protein</fullName>
    </submittedName>
</protein>
<keyword evidence="4" id="KW-1185">Reference proteome</keyword>
<dbReference type="Proteomes" id="UP001595701">
    <property type="component" value="Unassembled WGS sequence"/>
</dbReference>
<feature type="compositionally biased region" description="Basic and acidic residues" evidence="1">
    <location>
        <begin position="1"/>
        <end position="12"/>
    </location>
</feature>
<evidence type="ECO:0000313" key="3">
    <source>
        <dbReference type="EMBL" id="MFC3578413.1"/>
    </source>
</evidence>
<accession>A0ABV7SPP8</accession>
<dbReference type="EMBL" id="JBHRWR010000048">
    <property type="protein sequence ID" value="MFC3578413.1"/>
    <property type="molecule type" value="Genomic_DNA"/>
</dbReference>
<comment type="caution">
    <text evidence="3">The sequence shown here is derived from an EMBL/GenBank/DDBJ whole genome shotgun (WGS) entry which is preliminary data.</text>
</comment>
<evidence type="ECO:0000313" key="4">
    <source>
        <dbReference type="Proteomes" id="UP001595701"/>
    </source>
</evidence>
<feature type="region of interest" description="Disordered" evidence="1">
    <location>
        <begin position="1"/>
        <end position="23"/>
    </location>
</feature>
<feature type="region of interest" description="Disordered" evidence="1">
    <location>
        <begin position="52"/>
        <end position="72"/>
    </location>
</feature>
<proteinExistence type="predicted"/>
<reference evidence="4" key="1">
    <citation type="journal article" date="2019" name="Int. J. Syst. Evol. Microbiol.">
        <title>The Global Catalogue of Microorganisms (GCM) 10K type strain sequencing project: providing services to taxonomists for standard genome sequencing and annotation.</title>
        <authorList>
            <consortium name="The Broad Institute Genomics Platform"/>
            <consortium name="The Broad Institute Genome Sequencing Center for Infectious Disease"/>
            <person name="Wu L."/>
            <person name="Ma J."/>
        </authorList>
    </citation>
    <scope>NUCLEOTIDE SEQUENCE [LARGE SCALE GENOMIC DNA]</scope>
    <source>
        <strain evidence="4">CGMCC 4.7035</strain>
    </source>
</reference>